<organism evidence="1 2">
    <name type="scientific">Gracilimonas mengyeensis</name>
    <dbReference type="NCBI Taxonomy" id="1302730"/>
    <lineage>
        <taxon>Bacteria</taxon>
        <taxon>Pseudomonadati</taxon>
        <taxon>Balneolota</taxon>
        <taxon>Balneolia</taxon>
        <taxon>Balneolales</taxon>
        <taxon>Balneolaceae</taxon>
        <taxon>Gracilimonas</taxon>
    </lineage>
</organism>
<reference evidence="1 2" key="1">
    <citation type="submission" date="2017-05" db="EMBL/GenBank/DDBJ databases">
        <authorList>
            <person name="Varghese N."/>
            <person name="Submissions S."/>
        </authorList>
    </citation>
    <scope>NUCLEOTIDE SEQUENCE [LARGE SCALE GENOMIC DNA]</scope>
    <source>
        <strain evidence="1 2">DSM 21985</strain>
    </source>
</reference>
<gene>
    <name evidence="1" type="ORF">SAMN06265219_102356</name>
</gene>
<dbReference type="AlphaFoldDB" id="A0A521BLI6"/>
<dbReference type="Proteomes" id="UP000317557">
    <property type="component" value="Unassembled WGS sequence"/>
</dbReference>
<proteinExistence type="predicted"/>
<dbReference type="EMBL" id="FXTP01000002">
    <property type="protein sequence ID" value="SMO47661.1"/>
    <property type="molecule type" value="Genomic_DNA"/>
</dbReference>
<name>A0A521BLI6_9BACT</name>
<evidence type="ECO:0000313" key="2">
    <source>
        <dbReference type="Proteomes" id="UP000317557"/>
    </source>
</evidence>
<keyword evidence="2" id="KW-1185">Reference proteome</keyword>
<accession>A0A521BLI6</accession>
<evidence type="ECO:0000313" key="1">
    <source>
        <dbReference type="EMBL" id="SMO47661.1"/>
    </source>
</evidence>
<sequence length="49" mass="5931">MVRHEFPRIKSEIKFNSFPAQRMSQAGRLRQVVNIFSDEKNHMPNWERS</sequence>
<protein>
    <submittedName>
        <fullName evidence="1">Uncharacterized protein</fullName>
    </submittedName>
</protein>